<dbReference type="AlphaFoldDB" id="A0A4P9W3X8"/>
<reference evidence="5" key="1">
    <citation type="journal article" date="2018" name="Nat. Microbiol.">
        <title>Leveraging single-cell genomics to expand the fungal tree of life.</title>
        <authorList>
            <person name="Ahrendt S.R."/>
            <person name="Quandt C.A."/>
            <person name="Ciobanu D."/>
            <person name="Clum A."/>
            <person name="Salamov A."/>
            <person name="Andreopoulos B."/>
            <person name="Cheng J.F."/>
            <person name="Woyke T."/>
            <person name="Pelin A."/>
            <person name="Henrissat B."/>
            <person name="Reynolds N.K."/>
            <person name="Benny G.L."/>
            <person name="Smith M.E."/>
            <person name="James T.Y."/>
            <person name="Grigoriev I.V."/>
        </authorList>
    </citation>
    <scope>NUCLEOTIDE SEQUENCE [LARGE SCALE GENOMIC DNA]</scope>
</reference>
<evidence type="ECO:0000313" key="4">
    <source>
        <dbReference type="EMBL" id="RKO87041.1"/>
    </source>
</evidence>
<feature type="non-terminal residue" evidence="4">
    <location>
        <position position="1"/>
    </location>
</feature>
<gene>
    <name evidence="4" type="ORF">BDK51DRAFT_25509</name>
</gene>
<name>A0A4P9W3X8_9FUNG</name>
<dbReference type="Gene3D" id="3.30.70.330">
    <property type="match status" value="2"/>
</dbReference>
<dbReference type="SMART" id="SM00360">
    <property type="entry name" value="RRM"/>
    <property type="match status" value="2"/>
</dbReference>
<dbReference type="PROSITE" id="PS50102">
    <property type="entry name" value="RRM"/>
    <property type="match status" value="2"/>
</dbReference>
<dbReference type="GO" id="GO:0003729">
    <property type="term" value="F:mRNA binding"/>
    <property type="evidence" value="ECO:0007669"/>
    <property type="project" value="TreeGrafter"/>
</dbReference>
<keyword evidence="1 2" id="KW-0694">RNA-binding</keyword>
<evidence type="ECO:0000259" key="3">
    <source>
        <dbReference type="PROSITE" id="PS50102"/>
    </source>
</evidence>
<evidence type="ECO:0000256" key="2">
    <source>
        <dbReference type="PROSITE-ProRule" id="PRU00176"/>
    </source>
</evidence>
<evidence type="ECO:0000256" key="1">
    <source>
        <dbReference type="ARBA" id="ARBA00022884"/>
    </source>
</evidence>
<dbReference type="GO" id="GO:0005634">
    <property type="term" value="C:nucleus"/>
    <property type="evidence" value="ECO:0007669"/>
    <property type="project" value="TreeGrafter"/>
</dbReference>
<protein>
    <recommendedName>
        <fullName evidence="3">RRM domain-containing protein</fullName>
    </recommendedName>
</protein>
<evidence type="ECO:0000313" key="5">
    <source>
        <dbReference type="Proteomes" id="UP000269721"/>
    </source>
</evidence>
<keyword evidence="5" id="KW-1185">Reference proteome</keyword>
<sequence length="158" mass="17374">IGNLPFTLQWQELKDIFREAGEVVRADITVDPQGRSRGLGSVLMTTVDQAQNAIALLNGRLVDGRPIIVAEAENSAQTQVFVGNLPFQTRWQELKDLFRPYGFSPIKADILVDQVTMRPKGCGVVRFATAEEAERAVAQMAGTSIGGRTLMIRLDKFA</sequence>
<dbReference type="InterPro" id="IPR050502">
    <property type="entry name" value="Euk_RNA-bind_prot"/>
</dbReference>
<accession>A0A4P9W3X8</accession>
<dbReference type="Pfam" id="PF00076">
    <property type="entry name" value="RRM_1"/>
    <property type="match status" value="2"/>
</dbReference>
<dbReference type="InterPro" id="IPR035979">
    <property type="entry name" value="RBD_domain_sf"/>
</dbReference>
<dbReference type="PANTHER" id="PTHR48025">
    <property type="entry name" value="OS02G0815200 PROTEIN"/>
    <property type="match status" value="1"/>
</dbReference>
<feature type="domain" description="RRM" evidence="3">
    <location>
        <begin position="78"/>
        <end position="157"/>
    </location>
</feature>
<organism evidence="4 5">
    <name type="scientific">Blyttiomyces helicus</name>
    <dbReference type="NCBI Taxonomy" id="388810"/>
    <lineage>
        <taxon>Eukaryota</taxon>
        <taxon>Fungi</taxon>
        <taxon>Fungi incertae sedis</taxon>
        <taxon>Chytridiomycota</taxon>
        <taxon>Chytridiomycota incertae sedis</taxon>
        <taxon>Chytridiomycetes</taxon>
        <taxon>Chytridiomycetes incertae sedis</taxon>
        <taxon>Blyttiomyces</taxon>
    </lineage>
</organism>
<dbReference type="Proteomes" id="UP000269721">
    <property type="component" value="Unassembled WGS sequence"/>
</dbReference>
<feature type="domain" description="RRM" evidence="3">
    <location>
        <begin position="1"/>
        <end position="74"/>
    </location>
</feature>
<dbReference type="PANTHER" id="PTHR48025:SF1">
    <property type="entry name" value="RRM DOMAIN-CONTAINING PROTEIN"/>
    <property type="match status" value="1"/>
</dbReference>
<dbReference type="CDD" id="cd00590">
    <property type="entry name" value="RRM_SF"/>
    <property type="match status" value="1"/>
</dbReference>
<dbReference type="SUPFAM" id="SSF54928">
    <property type="entry name" value="RNA-binding domain, RBD"/>
    <property type="match status" value="2"/>
</dbReference>
<dbReference type="InterPro" id="IPR000504">
    <property type="entry name" value="RRM_dom"/>
</dbReference>
<proteinExistence type="predicted"/>
<dbReference type="InterPro" id="IPR012677">
    <property type="entry name" value="Nucleotide-bd_a/b_plait_sf"/>
</dbReference>
<dbReference type="EMBL" id="KZ997726">
    <property type="protein sequence ID" value="RKO87041.1"/>
    <property type="molecule type" value="Genomic_DNA"/>
</dbReference>
<dbReference type="OrthoDB" id="1049195at2759"/>